<evidence type="ECO:0000313" key="2">
    <source>
        <dbReference type="EMBL" id="AOY55724.1"/>
    </source>
</evidence>
<dbReference type="RefSeq" id="WP_070954236.1">
    <property type="nucleotide sequence ID" value="NZ_CP015208.1"/>
</dbReference>
<name>A0A1D9DY37_9MICO</name>
<keyword evidence="3" id="KW-1185">Reference proteome</keyword>
<dbReference type="AlphaFoldDB" id="A0A1D9DY37"/>
<dbReference type="Proteomes" id="UP000243784">
    <property type="component" value="Chromosome"/>
</dbReference>
<feature type="chain" id="PRO_5038857637" description="DNA modification methylase" evidence="1">
    <location>
        <begin position="21"/>
        <end position="169"/>
    </location>
</feature>
<sequence length="169" mass="17667">MSIRKVATIALAAAITLGTAGCTFVSPIASLDVYAPSEGSQVDLGDVKVRNVSFLTDGDKKNVLVGAFVNSGLETASVTLQYEDAQLAETKTYSFQLKPKESLDLGTQYAAALPMVLAGEPGALTSIFIGVNGETPQELRIPVLDGTLAEYKAILDSIQVTETEAPAAE</sequence>
<dbReference type="EMBL" id="CP015208">
    <property type="protein sequence ID" value="AOY55724.1"/>
    <property type="molecule type" value="Genomic_DNA"/>
</dbReference>
<dbReference type="OrthoDB" id="3267550at2"/>
<proteinExistence type="predicted"/>
<dbReference type="STRING" id="535712.A4Z71_01590"/>
<dbReference type="KEGG" id="rpla:A4Z71_01590"/>
<reference evidence="2 3" key="1">
    <citation type="journal article" date="2016" name="Biochim. Biophys. Acta">
        <title>Photochemical characterization of actinorhodopsin and its functional existence in the natural host.</title>
        <authorList>
            <person name="Nakamura S."/>
            <person name="Kikukawa T."/>
            <person name="Tamogami J."/>
            <person name="Kamiya M."/>
            <person name="Aizawa T."/>
            <person name="Hahn M.W."/>
            <person name="Ihara K."/>
            <person name="Kamo N."/>
            <person name="Demura M."/>
        </authorList>
    </citation>
    <scope>NUCLEOTIDE SEQUENCE [LARGE SCALE GENOMIC DNA]</scope>
    <source>
        <strain evidence="2 3">MWH-Dar1</strain>
    </source>
</reference>
<keyword evidence="1" id="KW-0732">Signal</keyword>
<dbReference type="PROSITE" id="PS51257">
    <property type="entry name" value="PROKAR_LIPOPROTEIN"/>
    <property type="match status" value="1"/>
</dbReference>
<accession>A0A1D9DY37</accession>
<protein>
    <recommendedName>
        <fullName evidence="4">DNA modification methylase</fullName>
    </recommendedName>
</protein>
<gene>
    <name evidence="2" type="ORF">A4Z71_01590</name>
</gene>
<evidence type="ECO:0000256" key="1">
    <source>
        <dbReference type="SAM" id="SignalP"/>
    </source>
</evidence>
<evidence type="ECO:0000313" key="3">
    <source>
        <dbReference type="Proteomes" id="UP000243784"/>
    </source>
</evidence>
<evidence type="ECO:0008006" key="4">
    <source>
        <dbReference type="Google" id="ProtNLM"/>
    </source>
</evidence>
<organism evidence="2 3">
    <name type="scientific">Candidatus Rhodoluna planktonica</name>
    <dbReference type="NCBI Taxonomy" id="535712"/>
    <lineage>
        <taxon>Bacteria</taxon>
        <taxon>Bacillati</taxon>
        <taxon>Actinomycetota</taxon>
        <taxon>Actinomycetes</taxon>
        <taxon>Micrococcales</taxon>
        <taxon>Microbacteriaceae</taxon>
        <taxon>Luna cluster</taxon>
        <taxon>Luna-1 subcluster</taxon>
        <taxon>Rhodoluna</taxon>
    </lineage>
</organism>
<feature type="signal peptide" evidence="1">
    <location>
        <begin position="1"/>
        <end position="20"/>
    </location>
</feature>